<evidence type="ECO:0000313" key="1">
    <source>
        <dbReference type="EMBL" id="TCC98051.1"/>
    </source>
</evidence>
<dbReference type="AlphaFoldDB" id="A0A4R0NCJ1"/>
<dbReference type="EMBL" id="SJSL01000008">
    <property type="protein sequence ID" value="TCC98051.1"/>
    <property type="molecule type" value="Genomic_DNA"/>
</dbReference>
<organism evidence="1 2">
    <name type="scientific">Pedobacter psychroterrae</name>
    <dbReference type="NCBI Taxonomy" id="2530453"/>
    <lineage>
        <taxon>Bacteria</taxon>
        <taxon>Pseudomonadati</taxon>
        <taxon>Bacteroidota</taxon>
        <taxon>Sphingobacteriia</taxon>
        <taxon>Sphingobacteriales</taxon>
        <taxon>Sphingobacteriaceae</taxon>
        <taxon>Pedobacter</taxon>
    </lineage>
</organism>
<protein>
    <submittedName>
        <fullName evidence="1">Uncharacterized protein</fullName>
    </submittedName>
</protein>
<comment type="caution">
    <text evidence="1">The sequence shown here is derived from an EMBL/GenBank/DDBJ whole genome shotgun (WGS) entry which is preliminary data.</text>
</comment>
<dbReference type="OrthoDB" id="677191at2"/>
<gene>
    <name evidence="1" type="ORF">EZ437_19600</name>
</gene>
<evidence type="ECO:0000313" key="2">
    <source>
        <dbReference type="Proteomes" id="UP000293347"/>
    </source>
</evidence>
<proteinExistence type="predicted"/>
<reference evidence="1 2" key="1">
    <citation type="submission" date="2019-02" db="EMBL/GenBank/DDBJ databases">
        <title>Pedobacter sp. RP-1-14 sp. nov., isolated from Arctic soil.</title>
        <authorList>
            <person name="Dahal R.H."/>
        </authorList>
    </citation>
    <scope>NUCLEOTIDE SEQUENCE [LARGE SCALE GENOMIC DNA]</scope>
    <source>
        <strain evidence="1 2">RP-1-14</strain>
    </source>
</reference>
<accession>A0A4R0NCJ1</accession>
<sequence length="163" mass="19002">MNRIKGLRKLSVLKADPISGESLDRLENEALYYKEYWNLEFEIRGVQEPFILIIAIQGEVLNQNYADQDTIIMETKRMFGKFIVKANIHVRAIINIPSPPSIVNSEWLTESMLDAGILMSELQAATGIDKKTLQDWISDRIPMNRPVKAMFYYYLLYREKLRD</sequence>
<dbReference type="Proteomes" id="UP000293347">
    <property type="component" value="Unassembled WGS sequence"/>
</dbReference>
<name>A0A4R0NCJ1_9SPHI</name>
<dbReference type="RefSeq" id="WP_131597768.1">
    <property type="nucleotide sequence ID" value="NZ_SJSL01000008.1"/>
</dbReference>
<keyword evidence="2" id="KW-1185">Reference proteome</keyword>